<reference evidence="5" key="1">
    <citation type="journal article" date="2020" name="Nature">
        <title>Giant virus diversity and host interactions through global metagenomics.</title>
        <authorList>
            <person name="Schulz F."/>
            <person name="Roux S."/>
            <person name="Paez-Espino D."/>
            <person name="Jungbluth S."/>
            <person name="Walsh D.A."/>
            <person name="Denef V.J."/>
            <person name="McMahon K.D."/>
            <person name="Konstantinidis K.T."/>
            <person name="Eloe-Fadrosh E.A."/>
            <person name="Kyrpides N.C."/>
            <person name="Woyke T."/>
        </authorList>
    </citation>
    <scope>NUCLEOTIDE SEQUENCE</scope>
    <source>
        <strain evidence="5">GVMAG-S-ERX555961-36</strain>
    </source>
</reference>
<dbReference type="PANTHER" id="PTHR43827">
    <property type="entry name" value="2,5-DIKETO-D-GLUCONIC ACID REDUCTASE"/>
    <property type="match status" value="1"/>
</dbReference>
<evidence type="ECO:0000313" key="5">
    <source>
        <dbReference type="EMBL" id="QHS83576.1"/>
    </source>
</evidence>
<comment type="similarity">
    <text evidence="1">Belongs to the aldo/keto reductase family.</text>
</comment>
<sequence>MQIGYGTKSDTPHSCIQSAINTGYSFIDGKDTNKAWNNIKRLTFDRNNTMFCSKLMGENKPDNHLPSNVRKQCLDSLKRAGLTYWDVYYIHTTYSFADVSILETWKELIKLKEDGHVKYIGLSNVTLDQLKTLVLNSKTPDYVQNEIHPYLTENSILSFCLKHNIKLVAHSPFGSIQNKKLIKDPLLHNLSLKYKKTPYQIILKWHIQRGIIPIPSSKNSDNILSNTQLNFEIQSEDILRITGLNKNKRGYIKPNHDEHRFTKHKSYRQRLIILDDLCNNPVVNDIVRKGYHVCNIKDTNEELYQACKDISKHLEIQQNQHWKTIWSRSFMKQFEDKTTNAYKQLIQKNNYLNQIAQEYLQSKHQIRIFITKNTITNDLLPHQTGLFHRDIQKQKTLKIMIYLNDVDEWNGPLKVVSEDNNRQRWFREKGYETIPRTTENELINSDCKIETITGKQYTTVFFEGTLTHSGGYIQRGTRYAIYIEILKN</sequence>
<dbReference type="InterPro" id="IPR008775">
    <property type="entry name" value="Phytyl_CoA_dOase-like"/>
</dbReference>
<dbReference type="GO" id="GO:0016616">
    <property type="term" value="F:oxidoreductase activity, acting on the CH-OH group of donors, NAD or NADP as acceptor"/>
    <property type="evidence" value="ECO:0007669"/>
    <property type="project" value="UniProtKB-ARBA"/>
</dbReference>
<dbReference type="CDD" id="cd19071">
    <property type="entry name" value="AKR_AKR1-5-like"/>
    <property type="match status" value="1"/>
</dbReference>
<evidence type="ECO:0000259" key="4">
    <source>
        <dbReference type="Pfam" id="PF00248"/>
    </source>
</evidence>
<dbReference type="Pfam" id="PF00248">
    <property type="entry name" value="Aldo_ket_red"/>
    <property type="match status" value="1"/>
</dbReference>
<protein>
    <recommendedName>
        <fullName evidence="4">NADP-dependent oxidoreductase domain-containing protein</fullName>
    </recommendedName>
</protein>
<dbReference type="Pfam" id="PF05721">
    <property type="entry name" value="PhyH"/>
    <property type="match status" value="1"/>
</dbReference>
<dbReference type="PRINTS" id="PR00069">
    <property type="entry name" value="ALDKETRDTASE"/>
</dbReference>
<feature type="domain" description="NADP-dependent oxidoreductase" evidence="4">
    <location>
        <begin position="20"/>
        <end position="245"/>
    </location>
</feature>
<evidence type="ECO:0000256" key="1">
    <source>
        <dbReference type="ARBA" id="ARBA00007905"/>
    </source>
</evidence>
<proteinExistence type="inferred from homology"/>
<accession>A0A6C0AVI3</accession>
<dbReference type="Gene3D" id="3.20.20.100">
    <property type="entry name" value="NADP-dependent oxidoreductase domain"/>
    <property type="match status" value="1"/>
</dbReference>
<dbReference type="PANTHER" id="PTHR43827:SF3">
    <property type="entry name" value="NADP-DEPENDENT OXIDOREDUCTASE DOMAIN-CONTAINING PROTEIN"/>
    <property type="match status" value="1"/>
</dbReference>
<keyword evidence="2" id="KW-0521">NADP</keyword>
<dbReference type="AlphaFoldDB" id="A0A6C0AVI3"/>
<organism evidence="5">
    <name type="scientific">viral metagenome</name>
    <dbReference type="NCBI Taxonomy" id="1070528"/>
    <lineage>
        <taxon>unclassified sequences</taxon>
        <taxon>metagenomes</taxon>
        <taxon>organismal metagenomes</taxon>
    </lineage>
</organism>
<keyword evidence="3" id="KW-0560">Oxidoreductase</keyword>
<dbReference type="InterPro" id="IPR020471">
    <property type="entry name" value="AKR"/>
</dbReference>
<dbReference type="CDD" id="cd22823">
    <property type="entry name" value="Gal_Rha_Lectin"/>
    <property type="match status" value="1"/>
</dbReference>
<dbReference type="InterPro" id="IPR036812">
    <property type="entry name" value="NAD(P)_OxRdtase_dom_sf"/>
</dbReference>
<dbReference type="InterPro" id="IPR023210">
    <property type="entry name" value="NADP_OxRdtase_dom"/>
</dbReference>
<dbReference type="SUPFAM" id="SSF51197">
    <property type="entry name" value="Clavaminate synthase-like"/>
    <property type="match status" value="1"/>
</dbReference>
<dbReference type="SUPFAM" id="SSF51430">
    <property type="entry name" value="NAD(P)-linked oxidoreductase"/>
    <property type="match status" value="1"/>
</dbReference>
<name>A0A6C0AVI3_9ZZZZ</name>
<dbReference type="EMBL" id="MN738760">
    <property type="protein sequence ID" value="QHS83576.1"/>
    <property type="molecule type" value="Genomic_DNA"/>
</dbReference>
<evidence type="ECO:0000256" key="2">
    <source>
        <dbReference type="ARBA" id="ARBA00022857"/>
    </source>
</evidence>
<dbReference type="Gene3D" id="2.60.120.620">
    <property type="entry name" value="q2cbj1_9rhob like domain"/>
    <property type="match status" value="1"/>
</dbReference>
<evidence type="ECO:0000256" key="3">
    <source>
        <dbReference type="ARBA" id="ARBA00023002"/>
    </source>
</evidence>